<dbReference type="OrthoDB" id="8034171at2759"/>
<protein>
    <recommendedName>
        <fullName evidence="3">RNase H type-1 domain-containing protein</fullName>
    </recommendedName>
</protein>
<keyword evidence="2" id="KW-1185">Reference proteome</keyword>
<proteinExistence type="predicted"/>
<name>A0A4Y2IF48_ARAVE</name>
<dbReference type="AlphaFoldDB" id="A0A4Y2IF48"/>
<dbReference type="Proteomes" id="UP000499080">
    <property type="component" value="Unassembled WGS sequence"/>
</dbReference>
<organism evidence="1 2">
    <name type="scientific">Araneus ventricosus</name>
    <name type="common">Orbweaver spider</name>
    <name type="synonym">Epeira ventricosa</name>
    <dbReference type="NCBI Taxonomy" id="182803"/>
    <lineage>
        <taxon>Eukaryota</taxon>
        <taxon>Metazoa</taxon>
        <taxon>Ecdysozoa</taxon>
        <taxon>Arthropoda</taxon>
        <taxon>Chelicerata</taxon>
        <taxon>Arachnida</taxon>
        <taxon>Araneae</taxon>
        <taxon>Araneomorphae</taxon>
        <taxon>Entelegynae</taxon>
        <taxon>Araneoidea</taxon>
        <taxon>Araneidae</taxon>
        <taxon>Araneus</taxon>
    </lineage>
</organism>
<reference evidence="1 2" key="1">
    <citation type="journal article" date="2019" name="Sci. Rep.">
        <title>Orb-weaving spider Araneus ventricosus genome elucidates the spidroin gene catalogue.</title>
        <authorList>
            <person name="Kono N."/>
            <person name="Nakamura H."/>
            <person name="Ohtoshi R."/>
            <person name="Moran D.A.P."/>
            <person name="Shinohara A."/>
            <person name="Yoshida Y."/>
            <person name="Fujiwara M."/>
            <person name="Mori M."/>
            <person name="Tomita M."/>
            <person name="Arakawa K."/>
        </authorList>
    </citation>
    <scope>NUCLEOTIDE SEQUENCE [LARGE SCALE GENOMIC DNA]</scope>
</reference>
<evidence type="ECO:0000313" key="2">
    <source>
        <dbReference type="Proteomes" id="UP000499080"/>
    </source>
</evidence>
<accession>A0A4Y2IF48</accession>
<evidence type="ECO:0008006" key="3">
    <source>
        <dbReference type="Google" id="ProtNLM"/>
    </source>
</evidence>
<comment type="caution">
    <text evidence="1">The sequence shown here is derived from an EMBL/GenBank/DDBJ whole genome shotgun (WGS) entry which is preliminary data.</text>
</comment>
<dbReference type="EMBL" id="BGPR01002610">
    <property type="protein sequence ID" value="GBM76274.1"/>
    <property type="molecule type" value="Genomic_DNA"/>
</dbReference>
<gene>
    <name evidence="1" type="ORF">AVEN_8483_1</name>
</gene>
<sequence length="203" mass="22586">MTTARAEKKEIQFTIPQNVRLSSPGISKLQQCHLTVVEKHSHEQLLKNPTSTPNAFHMKPAPGIVNPTIPIKSGLRAHPASTHLLFKIQQSTCTGYSKHPYINSPNIKLGWIKAHVGHAGNEAAELLSKKATLEEIRTHIQHPGATAKRKLLPCHIHLTLTERMGNVTARKVQLIFPKVKTSQLSGKDQKSCFQRDMDHSLLT</sequence>
<evidence type="ECO:0000313" key="1">
    <source>
        <dbReference type="EMBL" id="GBM76274.1"/>
    </source>
</evidence>